<dbReference type="EMBL" id="ADAS02000010">
    <property type="protein sequence ID" value="OAV97821.1"/>
    <property type="molecule type" value="Genomic_DNA"/>
</dbReference>
<dbReference type="AlphaFoldDB" id="A0A0C4F630"/>
<reference evidence="3" key="2">
    <citation type="submission" date="2016-05" db="EMBL/GenBank/DDBJ databases">
        <title>Comparative analysis highlights variable genome content of wheat rusts and divergence of the mating loci.</title>
        <authorList>
            <person name="Cuomo C.A."/>
            <person name="Bakkeren G."/>
            <person name="Szabo L."/>
            <person name="Khalil H."/>
            <person name="Joly D."/>
            <person name="Goldberg J."/>
            <person name="Young S."/>
            <person name="Zeng Q."/>
            <person name="Fellers J."/>
        </authorList>
    </citation>
    <scope>NUCLEOTIDE SEQUENCE [LARGE SCALE GENOMIC DNA]</scope>
    <source>
        <strain evidence="3">1-1 BBBD Race 1</strain>
    </source>
</reference>
<dbReference type="VEuPathDB" id="FungiDB:PTTG_08586"/>
<organism evidence="3">
    <name type="scientific">Puccinia triticina (isolate 1-1 / race 1 (BBBD))</name>
    <name type="common">Brown leaf rust fungus</name>
    <dbReference type="NCBI Taxonomy" id="630390"/>
    <lineage>
        <taxon>Eukaryota</taxon>
        <taxon>Fungi</taxon>
        <taxon>Dikarya</taxon>
        <taxon>Basidiomycota</taxon>
        <taxon>Pucciniomycotina</taxon>
        <taxon>Pucciniomycetes</taxon>
        <taxon>Pucciniales</taxon>
        <taxon>Pucciniaceae</taxon>
        <taxon>Puccinia</taxon>
    </lineage>
</organism>
<keyword evidence="2" id="KW-0812">Transmembrane</keyword>
<dbReference type="STRING" id="630390.A0A0C4F630"/>
<feature type="compositionally biased region" description="Low complexity" evidence="1">
    <location>
        <begin position="628"/>
        <end position="639"/>
    </location>
</feature>
<feature type="transmembrane region" description="Helical" evidence="2">
    <location>
        <begin position="21"/>
        <end position="40"/>
    </location>
</feature>
<accession>A0A0C4F630</accession>
<name>A0A0C4F630_PUCT1</name>
<dbReference type="OrthoDB" id="509690at2759"/>
<keyword evidence="5" id="KW-1185">Reference proteome</keyword>
<evidence type="ECO:0008006" key="6">
    <source>
        <dbReference type="Google" id="ProtNLM"/>
    </source>
</evidence>
<keyword evidence="2" id="KW-0472">Membrane</keyword>
<evidence type="ECO:0000313" key="3">
    <source>
        <dbReference type="EMBL" id="OAV97821.1"/>
    </source>
</evidence>
<dbReference type="EnsemblFungi" id="PTTG_08586-t43_1">
    <property type="protein sequence ID" value="PTTG_08586-t43_1-p1"/>
    <property type="gene ID" value="PTTG_08586"/>
</dbReference>
<protein>
    <recommendedName>
        <fullName evidence="6">Pectate lyase superfamily protein domain-containing protein</fullName>
    </recommendedName>
</protein>
<sequence>MFGLQWDDNKAGKSSDKRSQGLLGVKFIFLILMVDSYLLMPAESSRPNKWNLKRNYYQKYRNVARRQAIAPEAAPLLSTAVPLLSTAAPLISNAAPLISNTIASTLNSLNQSESNWGSSHFSFPNPVDALPDFSYAGYRSGNVPIPWSDNITMTISPTNDEDDRTQAIQTAIDSLAGQPGVIEFQAGTYLLSGNSSIRIPSFVVLRGESSTPSETILRVSGPPRNLFEIGDPKASGSLRPEEGKSRINQAYLGVGAKSVEVEDASQFKIGQSIAIHRLVTQSWIDAMDMSSLVRDGKRQVWLAPNTPVNQEREITTISGNRITWEIPLTDSVNVSSSDGTASIVAYQPPMRVQQAGLENMVLTQVPDSSSLKVGTPTILPIRIGSAEDCWIRNIQATGFIEFSYLTQSSRRITLSDFVIIRDVPTSNGGTGALPLDITLGGSQALILRGTTVGNQDTASYVVSTGRLAAGPNVVSGYLATGSTHHMIEPHQRWSTGFLVEDSHVGQINLKNRDIMGSGHGWAIGSGVVWSCSATKLTIENPPMSRNFKVNSQKVANFQNFEPSDQGQLVNSLYQLQLSVRIGVEAAALVFKPLGVSLDQPRISMNMVKPDERVNDAFTVPKPQRHSESSGLVSDLLGVL</sequence>
<dbReference type="SUPFAM" id="SSF51126">
    <property type="entry name" value="Pectin lyase-like"/>
    <property type="match status" value="1"/>
</dbReference>
<keyword evidence="2" id="KW-1133">Transmembrane helix</keyword>
<reference evidence="3" key="1">
    <citation type="submission" date="2009-11" db="EMBL/GenBank/DDBJ databases">
        <authorList>
            <consortium name="The Broad Institute Genome Sequencing Platform"/>
            <person name="Ward D."/>
            <person name="Feldgarden M."/>
            <person name="Earl A."/>
            <person name="Young S.K."/>
            <person name="Zeng Q."/>
            <person name="Koehrsen M."/>
            <person name="Alvarado L."/>
            <person name="Berlin A."/>
            <person name="Bochicchio J."/>
            <person name="Borenstein D."/>
            <person name="Chapman S.B."/>
            <person name="Chen Z."/>
            <person name="Engels R."/>
            <person name="Freedman E."/>
            <person name="Gellesch M."/>
            <person name="Goldberg J."/>
            <person name="Griggs A."/>
            <person name="Gujja S."/>
            <person name="Heilman E."/>
            <person name="Heiman D."/>
            <person name="Hepburn T."/>
            <person name="Howarth C."/>
            <person name="Jen D."/>
            <person name="Larson L."/>
            <person name="Lewis B."/>
            <person name="Mehta T."/>
            <person name="Park D."/>
            <person name="Pearson M."/>
            <person name="Roberts A."/>
            <person name="Saif S."/>
            <person name="Shea T."/>
            <person name="Shenoy N."/>
            <person name="Sisk P."/>
            <person name="Stolte C."/>
            <person name="Sykes S."/>
            <person name="Thomson T."/>
            <person name="Walk T."/>
            <person name="White J."/>
            <person name="Yandava C."/>
            <person name="Izard J."/>
            <person name="Baranova O.V."/>
            <person name="Blanton J.M."/>
            <person name="Tanner A.C."/>
            <person name="Dewhirst F.E."/>
            <person name="Haas B."/>
            <person name="Nusbaum C."/>
            <person name="Birren B."/>
        </authorList>
    </citation>
    <scope>NUCLEOTIDE SEQUENCE [LARGE SCALE GENOMIC DNA]</scope>
    <source>
        <strain evidence="3">1-1 BBBD Race 1</strain>
    </source>
</reference>
<reference evidence="4 5" key="3">
    <citation type="journal article" date="2017" name="G3 (Bethesda)">
        <title>Comparative analysis highlights variable genome content of wheat rusts and divergence of the mating loci.</title>
        <authorList>
            <person name="Cuomo C.A."/>
            <person name="Bakkeren G."/>
            <person name="Khalil H.B."/>
            <person name="Panwar V."/>
            <person name="Joly D."/>
            <person name="Linning R."/>
            <person name="Sakthikumar S."/>
            <person name="Song X."/>
            <person name="Adiconis X."/>
            <person name="Fan L."/>
            <person name="Goldberg J.M."/>
            <person name="Levin J.Z."/>
            <person name="Young S."/>
            <person name="Zeng Q."/>
            <person name="Anikster Y."/>
            <person name="Bruce M."/>
            <person name="Wang M."/>
            <person name="Yin C."/>
            <person name="McCallum B."/>
            <person name="Szabo L.J."/>
            <person name="Hulbert S."/>
            <person name="Chen X."/>
            <person name="Fellers J.P."/>
        </authorList>
    </citation>
    <scope>NUCLEOTIDE SEQUENCE</scope>
    <source>
        <strain evidence="4">isolate 1-1 / race 1 (BBBD)</strain>
        <strain evidence="5">Isolate 1-1 / race 1 (BBBD)</strain>
    </source>
</reference>
<reference evidence="4" key="4">
    <citation type="submission" date="2025-05" db="UniProtKB">
        <authorList>
            <consortium name="EnsemblFungi"/>
        </authorList>
    </citation>
    <scope>IDENTIFICATION</scope>
    <source>
        <strain evidence="4">isolate 1-1 / race 1 (BBBD)</strain>
    </source>
</reference>
<evidence type="ECO:0000313" key="4">
    <source>
        <dbReference type="EnsemblFungi" id="PTTG_08586-t43_1-p1"/>
    </source>
</evidence>
<gene>
    <name evidence="3" type="ORF">PTTG_08586</name>
</gene>
<evidence type="ECO:0000313" key="5">
    <source>
        <dbReference type="Proteomes" id="UP000005240"/>
    </source>
</evidence>
<dbReference type="Gene3D" id="2.160.20.10">
    <property type="entry name" value="Single-stranded right-handed beta-helix, Pectin lyase-like"/>
    <property type="match status" value="1"/>
</dbReference>
<dbReference type="Proteomes" id="UP000005240">
    <property type="component" value="Unassembled WGS sequence"/>
</dbReference>
<evidence type="ECO:0000256" key="2">
    <source>
        <dbReference type="SAM" id="Phobius"/>
    </source>
</evidence>
<dbReference type="InterPro" id="IPR012334">
    <property type="entry name" value="Pectin_lyas_fold"/>
</dbReference>
<proteinExistence type="predicted"/>
<dbReference type="InterPro" id="IPR011050">
    <property type="entry name" value="Pectin_lyase_fold/virulence"/>
</dbReference>
<feature type="region of interest" description="Disordered" evidence="1">
    <location>
        <begin position="620"/>
        <end position="639"/>
    </location>
</feature>
<evidence type="ECO:0000256" key="1">
    <source>
        <dbReference type="SAM" id="MobiDB-lite"/>
    </source>
</evidence>
<dbReference type="OMA" id="TIYPHQR"/>